<feature type="compositionally biased region" description="Gly residues" evidence="1">
    <location>
        <begin position="511"/>
        <end position="521"/>
    </location>
</feature>
<protein>
    <submittedName>
        <fullName evidence="5">Intrafragellar transport 52, osm-6-like protein</fullName>
    </submittedName>
</protein>
<dbReference type="OrthoDB" id="10259368at2759"/>
<gene>
    <name evidence="5" type="ORF">JKP88DRAFT_329232</name>
</gene>
<dbReference type="InterPro" id="IPR048643">
    <property type="entry name" value="Itf52_C"/>
</dbReference>
<dbReference type="CDD" id="cd23683">
    <property type="entry name" value="IFT52_CTD"/>
    <property type="match status" value="1"/>
</dbReference>
<evidence type="ECO:0000259" key="2">
    <source>
        <dbReference type="Pfam" id="PF21178"/>
    </source>
</evidence>
<feature type="domain" description="Intraflagellar transport protein 52 C-terminal" evidence="2">
    <location>
        <begin position="370"/>
        <end position="423"/>
    </location>
</feature>
<dbReference type="Proteomes" id="UP000664859">
    <property type="component" value="Unassembled WGS sequence"/>
</dbReference>
<feature type="non-terminal residue" evidence="5">
    <location>
        <position position="1"/>
    </location>
</feature>
<feature type="region of interest" description="Disordered" evidence="1">
    <location>
        <begin position="506"/>
        <end position="532"/>
    </location>
</feature>
<comment type="caution">
    <text evidence="5">The sequence shown here is derived from an EMBL/GenBank/DDBJ whole genome shotgun (WGS) entry which is preliminary data.</text>
</comment>
<proteinExistence type="predicted"/>
<dbReference type="Pfam" id="PF23355">
    <property type="entry name" value="IFT52_GIFT"/>
    <property type="match status" value="1"/>
</dbReference>
<dbReference type="GO" id="GO:0060271">
    <property type="term" value="P:cilium assembly"/>
    <property type="evidence" value="ECO:0007669"/>
    <property type="project" value="TreeGrafter"/>
</dbReference>
<dbReference type="PANTHER" id="PTHR12969">
    <property type="entry name" value="NGD5/OSM-6/IFT52"/>
    <property type="match status" value="1"/>
</dbReference>
<dbReference type="GO" id="GO:0005814">
    <property type="term" value="C:centriole"/>
    <property type="evidence" value="ECO:0007669"/>
    <property type="project" value="TreeGrafter"/>
</dbReference>
<evidence type="ECO:0000256" key="1">
    <source>
        <dbReference type="SAM" id="MobiDB-lite"/>
    </source>
</evidence>
<feature type="compositionally biased region" description="Low complexity" evidence="1">
    <location>
        <begin position="466"/>
        <end position="484"/>
    </location>
</feature>
<keyword evidence="6" id="KW-1185">Reference proteome</keyword>
<evidence type="ECO:0000259" key="3">
    <source>
        <dbReference type="Pfam" id="PF23352"/>
    </source>
</evidence>
<dbReference type="Gene3D" id="6.10.250.2800">
    <property type="match status" value="1"/>
</dbReference>
<evidence type="ECO:0000313" key="6">
    <source>
        <dbReference type="Proteomes" id="UP000664859"/>
    </source>
</evidence>
<feature type="region of interest" description="Disordered" evidence="1">
    <location>
        <begin position="434"/>
        <end position="489"/>
    </location>
</feature>
<dbReference type="GO" id="GO:0030992">
    <property type="term" value="C:intraciliary transport particle B"/>
    <property type="evidence" value="ECO:0007669"/>
    <property type="project" value="TreeGrafter"/>
</dbReference>
<reference evidence="5" key="1">
    <citation type="submission" date="2021-02" db="EMBL/GenBank/DDBJ databases">
        <title>First Annotated Genome of the Yellow-green Alga Tribonema minus.</title>
        <authorList>
            <person name="Mahan K.M."/>
        </authorList>
    </citation>
    <scope>NUCLEOTIDE SEQUENCE</scope>
    <source>
        <strain evidence="5">UTEX B ZZ1240</strain>
    </source>
</reference>
<feature type="compositionally biased region" description="Low complexity" evidence="1">
    <location>
        <begin position="522"/>
        <end position="532"/>
    </location>
</feature>
<dbReference type="Pfam" id="PF21178">
    <property type="entry name" value="Itf52_C"/>
    <property type="match status" value="1"/>
</dbReference>
<dbReference type="SUPFAM" id="SSF52317">
    <property type="entry name" value="Class I glutamine amidotransferase-like"/>
    <property type="match status" value="1"/>
</dbReference>
<dbReference type="InterPro" id="IPR055460">
    <property type="entry name" value="IFT52_central"/>
</dbReference>
<dbReference type="InterPro" id="IPR039975">
    <property type="entry name" value="IFT52"/>
</dbReference>
<sequence length="532" mass="57153">QKSITFDVSKRENYHPGGGFKKLARRLKTSYKVLANKDDITDERLAQTSLIIFGSPRAKFSNEEFASIKAYLNGGGSVAVLLAEGGEGHLGTNVNYLLEEFGVAVHADSVVRTAFYKYLHPKEVFVSHGVLNPELARMKNRCAVGTKGRTRSAGQSRDLDADDVANGGGLAFVYPYGASLTVQAPAQPILSSGPISYPLNRPLAAVWERPQQQRSGGPGRLLVVASTEMFSDEWIDKEENGKLWDVLVRWLLGEGGVKLDQQREYDISEYTRVPNSEALADRLRCCLQETEELPRDFTKLFNENLFKFDMDVIPEAVALYEQLDVKHEPLTLIPPTFECPLPPLNPAVFPPAPREPPPPPLDLFDLDEHFASDAIRLAQLTNKCAGSDDLEYYIKEGGEILGVIGELPEGSPAEPKHILHHIFRRLVRFKMLNQEGGGGGGAEGGLAPTTPRPSAENAAPSDGSFSAQSAAAAAARAQQQQQQRHANNVGGQKALLQALSVASTAAAAAGEGEGGGGGLGGAARLPLGSAAA</sequence>
<dbReference type="EMBL" id="JAFCMP010000514">
    <property type="protein sequence ID" value="KAG5178614.1"/>
    <property type="molecule type" value="Genomic_DNA"/>
</dbReference>
<feature type="non-terminal residue" evidence="5">
    <location>
        <position position="532"/>
    </location>
</feature>
<dbReference type="Pfam" id="PF23352">
    <property type="entry name" value="IFT52_central"/>
    <property type="match status" value="1"/>
</dbReference>
<dbReference type="AlphaFoldDB" id="A0A836CAI6"/>
<evidence type="ECO:0000259" key="4">
    <source>
        <dbReference type="Pfam" id="PF23355"/>
    </source>
</evidence>
<feature type="domain" description="IFT52 GIFT" evidence="4">
    <location>
        <begin position="4"/>
        <end position="261"/>
    </location>
</feature>
<evidence type="ECO:0000313" key="5">
    <source>
        <dbReference type="EMBL" id="KAG5178614.1"/>
    </source>
</evidence>
<dbReference type="InterPro" id="IPR055458">
    <property type="entry name" value="IFT52_GIFT"/>
</dbReference>
<dbReference type="InterPro" id="IPR029062">
    <property type="entry name" value="Class_I_gatase-like"/>
</dbReference>
<dbReference type="PANTHER" id="PTHR12969:SF7">
    <property type="entry name" value="INTRAFLAGELLAR TRANSPORT PROTEIN 52 HOMOLOG"/>
    <property type="match status" value="1"/>
</dbReference>
<dbReference type="GO" id="GO:0042073">
    <property type="term" value="P:intraciliary transport"/>
    <property type="evidence" value="ECO:0007669"/>
    <property type="project" value="TreeGrafter"/>
</dbReference>
<accession>A0A836CAI6</accession>
<feature type="compositionally biased region" description="Gly residues" evidence="1">
    <location>
        <begin position="435"/>
        <end position="444"/>
    </location>
</feature>
<dbReference type="GO" id="GO:0005929">
    <property type="term" value="C:cilium"/>
    <property type="evidence" value="ECO:0007669"/>
    <property type="project" value="TreeGrafter"/>
</dbReference>
<organism evidence="5 6">
    <name type="scientific">Tribonema minus</name>
    <dbReference type="NCBI Taxonomy" id="303371"/>
    <lineage>
        <taxon>Eukaryota</taxon>
        <taxon>Sar</taxon>
        <taxon>Stramenopiles</taxon>
        <taxon>Ochrophyta</taxon>
        <taxon>PX clade</taxon>
        <taxon>Xanthophyceae</taxon>
        <taxon>Tribonematales</taxon>
        <taxon>Tribonemataceae</taxon>
        <taxon>Tribonema</taxon>
    </lineage>
</organism>
<feature type="domain" description="IFT52 central" evidence="3">
    <location>
        <begin position="279"/>
        <end position="359"/>
    </location>
</feature>
<name>A0A836CAI6_9STRA</name>